<dbReference type="EMBL" id="CAMXCT020001024">
    <property type="protein sequence ID" value="CAL1139235.1"/>
    <property type="molecule type" value="Genomic_DNA"/>
</dbReference>
<feature type="compositionally biased region" description="Low complexity" evidence="1">
    <location>
        <begin position="1"/>
        <end position="20"/>
    </location>
</feature>
<feature type="region of interest" description="Disordered" evidence="1">
    <location>
        <begin position="266"/>
        <end position="328"/>
    </location>
</feature>
<comment type="caution">
    <text evidence="2">The sequence shown here is derived from an EMBL/GenBank/DDBJ whole genome shotgun (WGS) entry which is preliminary data.</text>
</comment>
<gene>
    <name evidence="2" type="ORF">C1SCF055_LOCUS13258</name>
</gene>
<evidence type="ECO:0000313" key="3">
    <source>
        <dbReference type="EMBL" id="CAL1139235.1"/>
    </source>
</evidence>
<evidence type="ECO:0000313" key="4">
    <source>
        <dbReference type="Proteomes" id="UP001152797"/>
    </source>
</evidence>
<proteinExistence type="predicted"/>
<name>A0A9P1C691_9DINO</name>
<dbReference type="EMBL" id="CAMXCT010001024">
    <property type="protein sequence ID" value="CAI3985860.1"/>
    <property type="molecule type" value="Genomic_DNA"/>
</dbReference>
<sequence>MAASPSEPSALSRPAASASPGEIVPLPQKSRDTLLQECGGLLHFLWLTNRAFDKSGVSSTNFEESFDFESAREVRHVVHGRPFGKFGEVKCSWLRVALKGMNELEMDEGEGEPITTYHGTRWPKLPWVLKDRCLKSGPREAGGKNGVWTSPVFKTAETYAWPEPLGSAAAPYFDPWAHLEDTSESDDRFQAVLELEVVQWRRHSKSVYVTNDERKAALTAVHVRCWRRGAEDHAELRQAYFPSSFMPNGGRLWFVAGSEPEWLEKEKGELADGTAAQTPKRPKKRKSIQKAPGPKKDPEDEADPEESNAAKKVSGSANDPKIGRTIWGQMETTMPAGELRDKLWKYLWRTYGSAVEQASTKPGPKPEIFLVLWLEEALRRLLQASWGSELLQPSNCIQIVEAMKLMLQAGLVPDQLDSAPPRRWSQQLQDQLHVALSAKLREQGSNGIPAE</sequence>
<dbReference type="Proteomes" id="UP001152797">
    <property type="component" value="Unassembled WGS sequence"/>
</dbReference>
<keyword evidence="4" id="KW-1185">Reference proteome</keyword>
<organism evidence="2">
    <name type="scientific">Cladocopium goreaui</name>
    <dbReference type="NCBI Taxonomy" id="2562237"/>
    <lineage>
        <taxon>Eukaryota</taxon>
        <taxon>Sar</taxon>
        <taxon>Alveolata</taxon>
        <taxon>Dinophyceae</taxon>
        <taxon>Suessiales</taxon>
        <taxon>Symbiodiniaceae</taxon>
        <taxon>Cladocopium</taxon>
    </lineage>
</organism>
<dbReference type="OrthoDB" id="418118at2759"/>
<dbReference type="AlphaFoldDB" id="A0A9P1C691"/>
<reference evidence="3" key="2">
    <citation type="submission" date="2024-04" db="EMBL/GenBank/DDBJ databases">
        <authorList>
            <person name="Chen Y."/>
            <person name="Shah S."/>
            <person name="Dougan E. K."/>
            <person name="Thang M."/>
            <person name="Chan C."/>
        </authorList>
    </citation>
    <scope>NUCLEOTIDE SEQUENCE [LARGE SCALE GENOMIC DNA]</scope>
</reference>
<protein>
    <submittedName>
        <fullName evidence="2">Uncharacterized protein</fullName>
    </submittedName>
</protein>
<feature type="region of interest" description="Disordered" evidence="1">
    <location>
        <begin position="1"/>
        <end position="24"/>
    </location>
</feature>
<dbReference type="EMBL" id="CAMXCT030001024">
    <property type="protein sequence ID" value="CAL4773172.1"/>
    <property type="molecule type" value="Genomic_DNA"/>
</dbReference>
<evidence type="ECO:0000256" key="1">
    <source>
        <dbReference type="SAM" id="MobiDB-lite"/>
    </source>
</evidence>
<accession>A0A9P1C691</accession>
<reference evidence="2" key="1">
    <citation type="submission" date="2022-10" db="EMBL/GenBank/DDBJ databases">
        <authorList>
            <person name="Chen Y."/>
            <person name="Dougan E. K."/>
            <person name="Chan C."/>
            <person name="Rhodes N."/>
            <person name="Thang M."/>
        </authorList>
    </citation>
    <scope>NUCLEOTIDE SEQUENCE</scope>
</reference>
<evidence type="ECO:0000313" key="2">
    <source>
        <dbReference type="EMBL" id="CAI3985860.1"/>
    </source>
</evidence>